<reference evidence="3" key="3">
    <citation type="submission" date="2010-09" db="EMBL/GenBank/DDBJ databases">
        <title>Annotation of Gaeumannomyces graminis var. tritici R3-111a-1.</title>
        <authorList>
            <consortium name="The Broad Institute Genome Sequencing Platform"/>
            <person name="Ma L.-J."/>
            <person name="Dead R."/>
            <person name="Young S.K."/>
            <person name="Zeng Q."/>
            <person name="Gargeya S."/>
            <person name="Fitzgerald M."/>
            <person name="Haas B."/>
            <person name="Abouelleil A."/>
            <person name="Alvarado L."/>
            <person name="Arachchi H.M."/>
            <person name="Berlin A."/>
            <person name="Brown A."/>
            <person name="Chapman S.B."/>
            <person name="Chen Z."/>
            <person name="Dunbar C."/>
            <person name="Freedman E."/>
            <person name="Gearin G."/>
            <person name="Gellesch M."/>
            <person name="Goldberg J."/>
            <person name="Griggs A."/>
            <person name="Gujja S."/>
            <person name="Heiman D."/>
            <person name="Howarth C."/>
            <person name="Larson L."/>
            <person name="Lui A."/>
            <person name="MacDonald P.J.P."/>
            <person name="Mehta T."/>
            <person name="Montmayeur A."/>
            <person name="Murphy C."/>
            <person name="Neiman D."/>
            <person name="Pearson M."/>
            <person name="Priest M."/>
            <person name="Roberts A."/>
            <person name="Saif S."/>
            <person name="Shea T."/>
            <person name="Shenoy N."/>
            <person name="Sisk P."/>
            <person name="Stolte C."/>
            <person name="Sykes S."/>
            <person name="Yandava C."/>
            <person name="Wortman J."/>
            <person name="Nusbaum C."/>
            <person name="Birren B."/>
        </authorList>
    </citation>
    <scope>NUCLEOTIDE SEQUENCE</scope>
    <source>
        <strain evidence="3">R3-111a-1</strain>
    </source>
</reference>
<dbReference type="HOGENOM" id="CLU_1240211_0_0_1"/>
<dbReference type="EMBL" id="GL385397">
    <property type="protein sequence ID" value="EJT75674.1"/>
    <property type="molecule type" value="Genomic_DNA"/>
</dbReference>
<reference evidence="4" key="5">
    <citation type="submission" date="2018-04" db="UniProtKB">
        <authorList>
            <consortium name="EnsemblFungi"/>
        </authorList>
    </citation>
    <scope>IDENTIFICATION</scope>
    <source>
        <strain evidence="4">R3-111a-1</strain>
    </source>
</reference>
<feature type="region of interest" description="Disordered" evidence="1">
    <location>
        <begin position="42"/>
        <end position="73"/>
    </location>
</feature>
<feature type="region of interest" description="Disordered" evidence="1">
    <location>
        <begin position="156"/>
        <end position="200"/>
    </location>
</feature>
<evidence type="ECO:0000313" key="3">
    <source>
        <dbReference type="EMBL" id="EJT75674.1"/>
    </source>
</evidence>
<keyword evidence="2" id="KW-0732">Signal</keyword>
<protein>
    <recommendedName>
        <fullName evidence="6">GPI anchored serine-rich protein</fullName>
    </recommendedName>
</protein>
<evidence type="ECO:0000313" key="5">
    <source>
        <dbReference type="Proteomes" id="UP000006039"/>
    </source>
</evidence>
<feature type="signal peptide" evidence="2">
    <location>
        <begin position="1"/>
        <end position="17"/>
    </location>
</feature>
<dbReference type="GeneID" id="20346064"/>
<evidence type="ECO:0008006" key="6">
    <source>
        <dbReference type="Google" id="ProtNLM"/>
    </source>
</evidence>
<dbReference type="STRING" id="644352.J3NWE2"/>
<dbReference type="RefSeq" id="XP_009221674.1">
    <property type="nucleotide sequence ID" value="XM_009223410.1"/>
</dbReference>
<evidence type="ECO:0000313" key="4">
    <source>
        <dbReference type="EnsemblFungi" id="EJT75674"/>
    </source>
</evidence>
<dbReference type="Proteomes" id="UP000006039">
    <property type="component" value="Unassembled WGS sequence"/>
</dbReference>
<gene>
    <name evidence="4" type="primary">20346064</name>
    <name evidence="3" type="ORF">GGTG_05606</name>
</gene>
<dbReference type="eggNOG" id="ENOG502RWV6">
    <property type="taxonomic scope" value="Eukaryota"/>
</dbReference>
<evidence type="ECO:0000256" key="1">
    <source>
        <dbReference type="SAM" id="MobiDB-lite"/>
    </source>
</evidence>
<sequence>MRSALFAVAALAIGANAQTGTVQSTTGAVLLATGVTPTASTMVTVQTPGPSGSIEEEDCDEEDEMTSSTASTTRYTTSTIKVTKMMTVTSCAPTVTNCPNRPHVTSVVVIETTVCPVVEAVTTRPVKHNTVPPYPTGPASIPVGPTGTGVVVKPPVPTSAVVQPPKPNVPGPVPSGPAQPPAAGTGKPPVPVTTPQPTPPVTAGAGKTVLGFGAVVAAVVAFL</sequence>
<name>J3NWE2_GAET3</name>
<keyword evidence="5" id="KW-1185">Reference proteome</keyword>
<feature type="compositionally biased region" description="Pro residues" evidence="1">
    <location>
        <begin position="188"/>
        <end position="200"/>
    </location>
</feature>
<proteinExistence type="predicted"/>
<reference evidence="4" key="4">
    <citation type="journal article" date="2015" name="G3 (Bethesda)">
        <title>Genome sequences of three phytopathogenic species of the Magnaporthaceae family of fungi.</title>
        <authorList>
            <person name="Okagaki L.H."/>
            <person name="Nunes C.C."/>
            <person name="Sailsbery J."/>
            <person name="Clay B."/>
            <person name="Brown D."/>
            <person name="John T."/>
            <person name="Oh Y."/>
            <person name="Young N."/>
            <person name="Fitzgerald M."/>
            <person name="Haas B.J."/>
            <person name="Zeng Q."/>
            <person name="Young S."/>
            <person name="Adiconis X."/>
            <person name="Fan L."/>
            <person name="Levin J.Z."/>
            <person name="Mitchell T.K."/>
            <person name="Okubara P.A."/>
            <person name="Farman M.L."/>
            <person name="Kohn L.M."/>
            <person name="Birren B."/>
            <person name="Ma L.-J."/>
            <person name="Dean R.A."/>
        </authorList>
    </citation>
    <scope>NUCLEOTIDE SEQUENCE</scope>
    <source>
        <strain evidence="4">R3-111a-1</strain>
    </source>
</reference>
<dbReference type="EnsemblFungi" id="EJT75674">
    <property type="protein sequence ID" value="EJT75674"/>
    <property type="gene ID" value="GGTG_05606"/>
</dbReference>
<feature type="compositionally biased region" description="Acidic residues" evidence="1">
    <location>
        <begin position="54"/>
        <end position="65"/>
    </location>
</feature>
<evidence type="ECO:0000256" key="2">
    <source>
        <dbReference type="SAM" id="SignalP"/>
    </source>
</evidence>
<organism evidence="3">
    <name type="scientific">Gaeumannomyces tritici (strain R3-111a-1)</name>
    <name type="common">Wheat and barley take-all root rot fungus</name>
    <name type="synonym">Gaeumannomyces graminis var. tritici</name>
    <dbReference type="NCBI Taxonomy" id="644352"/>
    <lineage>
        <taxon>Eukaryota</taxon>
        <taxon>Fungi</taxon>
        <taxon>Dikarya</taxon>
        <taxon>Ascomycota</taxon>
        <taxon>Pezizomycotina</taxon>
        <taxon>Sordariomycetes</taxon>
        <taxon>Sordariomycetidae</taxon>
        <taxon>Magnaporthales</taxon>
        <taxon>Magnaporthaceae</taxon>
        <taxon>Gaeumannomyces</taxon>
    </lineage>
</organism>
<dbReference type="VEuPathDB" id="FungiDB:GGTG_05606"/>
<feature type="compositionally biased region" description="Pro residues" evidence="1">
    <location>
        <begin position="164"/>
        <end position="180"/>
    </location>
</feature>
<reference evidence="5" key="1">
    <citation type="submission" date="2010-07" db="EMBL/GenBank/DDBJ databases">
        <title>The genome sequence of Gaeumannomyces graminis var. tritici strain R3-111a-1.</title>
        <authorList>
            <consortium name="The Broad Institute Genome Sequencing Platform"/>
            <person name="Ma L.-J."/>
            <person name="Dead R."/>
            <person name="Young S."/>
            <person name="Zeng Q."/>
            <person name="Koehrsen M."/>
            <person name="Alvarado L."/>
            <person name="Berlin A."/>
            <person name="Chapman S.B."/>
            <person name="Chen Z."/>
            <person name="Freedman E."/>
            <person name="Gellesch M."/>
            <person name="Goldberg J."/>
            <person name="Griggs A."/>
            <person name="Gujja S."/>
            <person name="Heilman E.R."/>
            <person name="Heiman D."/>
            <person name="Hepburn T."/>
            <person name="Howarth C."/>
            <person name="Jen D."/>
            <person name="Larson L."/>
            <person name="Mehta T."/>
            <person name="Neiman D."/>
            <person name="Pearson M."/>
            <person name="Roberts A."/>
            <person name="Saif S."/>
            <person name="Shea T."/>
            <person name="Shenoy N."/>
            <person name="Sisk P."/>
            <person name="Stolte C."/>
            <person name="Sykes S."/>
            <person name="Walk T."/>
            <person name="White J."/>
            <person name="Yandava C."/>
            <person name="Haas B."/>
            <person name="Nusbaum C."/>
            <person name="Birren B."/>
        </authorList>
    </citation>
    <scope>NUCLEOTIDE SEQUENCE [LARGE SCALE GENOMIC DNA]</scope>
    <source>
        <strain evidence="5">R3-111a-1</strain>
    </source>
</reference>
<accession>J3NWE2</accession>
<dbReference type="AlphaFoldDB" id="J3NWE2"/>
<feature type="chain" id="PRO_5015094489" description="GPI anchored serine-rich protein" evidence="2">
    <location>
        <begin position="18"/>
        <end position="223"/>
    </location>
</feature>
<reference evidence="3" key="2">
    <citation type="submission" date="2010-07" db="EMBL/GenBank/DDBJ databases">
        <authorList>
            <consortium name="The Broad Institute Genome Sequencing Platform"/>
            <consortium name="Broad Institute Genome Sequencing Center for Infectious Disease"/>
            <person name="Ma L.-J."/>
            <person name="Dead R."/>
            <person name="Young S."/>
            <person name="Zeng Q."/>
            <person name="Koehrsen M."/>
            <person name="Alvarado L."/>
            <person name="Berlin A."/>
            <person name="Chapman S.B."/>
            <person name="Chen Z."/>
            <person name="Freedman E."/>
            <person name="Gellesch M."/>
            <person name="Goldberg J."/>
            <person name="Griggs A."/>
            <person name="Gujja S."/>
            <person name="Heilman E.R."/>
            <person name="Heiman D."/>
            <person name="Hepburn T."/>
            <person name="Howarth C."/>
            <person name="Jen D."/>
            <person name="Larson L."/>
            <person name="Mehta T."/>
            <person name="Neiman D."/>
            <person name="Pearson M."/>
            <person name="Roberts A."/>
            <person name="Saif S."/>
            <person name="Shea T."/>
            <person name="Shenoy N."/>
            <person name="Sisk P."/>
            <person name="Stolte C."/>
            <person name="Sykes S."/>
            <person name="Walk T."/>
            <person name="White J."/>
            <person name="Yandava C."/>
            <person name="Haas B."/>
            <person name="Nusbaum C."/>
            <person name="Birren B."/>
        </authorList>
    </citation>
    <scope>NUCLEOTIDE SEQUENCE</scope>
    <source>
        <strain evidence="3">R3-111a-1</strain>
    </source>
</reference>